<organism evidence="3 4">
    <name type="scientific">Chytriomyces confervae</name>
    <dbReference type="NCBI Taxonomy" id="246404"/>
    <lineage>
        <taxon>Eukaryota</taxon>
        <taxon>Fungi</taxon>
        <taxon>Fungi incertae sedis</taxon>
        <taxon>Chytridiomycota</taxon>
        <taxon>Chytridiomycota incertae sedis</taxon>
        <taxon>Chytridiomycetes</taxon>
        <taxon>Chytridiales</taxon>
        <taxon>Chytriomycetaceae</taxon>
        <taxon>Chytriomyces</taxon>
    </lineage>
</organism>
<dbReference type="InterPro" id="IPR050560">
    <property type="entry name" value="MYB_TF"/>
</dbReference>
<accession>A0A507FH09</accession>
<reference evidence="3 4" key="1">
    <citation type="journal article" date="2019" name="Sci. Rep.">
        <title>Comparative genomics of chytrid fungi reveal insights into the obligate biotrophic and pathogenic lifestyle of Synchytrium endobioticum.</title>
        <authorList>
            <person name="van de Vossenberg B.T.L.H."/>
            <person name="Warris S."/>
            <person name="Nguyen H.D.T."/>
            <person name="van Gent-Pelzer M.P.E."/>
            <person name="Joly D.L."/>
            <person name="van de Geest H.C."/>
            <person name="Bonants P.J.M."/>
            <person name="Smith D.S."/>
            <person name="Levesque C.A."/>
            <person name="van der Lee T.A.J."/>
        </authorList>
    </citation>
    <scope>NUCLEOTIDE SEQUENCE [LARGE SCALE GENOMIC DNA]</scope>
    <source>
        <strain evidence="3 4">CBS 675.73</strain>
    </source>
</reference>
<gene>
    <name evidence="3" type="ORF">CcCBS67573_g03047</name>
</gene>
<dbReference type="EMBL" id="QEAP01000072">
    <property type="protein sequence ID" value="TPX75669.1"/>
    <property type="molecule type" value="Genomic_DNA"/>
</dbReference>
<name>A0A507FH09_9FUNG</name>
<feature type="domain" description="Myb-like" evidence="2">
    <location>
        <begin position="242"/>
        <end position="293"/>
    </location>
</feature>
<comment type="caution">
    <text evidence="3">The sequence shown here is derived from an EMBL/GenBank/DDBJ whole genome shotgun (WGS) entry which is preliminary data.</text>
</comment>
<dbReference type="Proteomes" id="UP000320333">
    <property type="component" value="Unassembled WGS sequence"/>
</dbReference>
<keyword evidence="4" id="KW-1185">Reference proteome</keyword>
<dbReference type="GO" id="GO:0000978">
    <property type="term" value="F:RNA polymerase II cis-regulatory region sequence-specific DNA binding"/>
    <property type="evidence" value="ECO:0007669"/>
    <property type="project" value="TreeGrafter"/>
</dbReference>
<dbReference type="GO" id="GO:0005634">
    <property type="term" value="C:nucleus"/>
    <property type="evidence" value="ECO:0007669"/>
    <property type="project" value="TreeGrafter"/>
</dbReference>
<dbReference type="AlphaFoldDB" id="A0A507FH09"/>
<protein>
    <recommendedName>
        <fullName evidence="2">Myb-like domain-containing protein</fullName>
    </recommendedName>
</protein>
<proteinExistence type="predicted"/>
<dbReference type="GO" id="GO:0000981">
    <property type="term" value="F:DNA-binding transcription factor activity, RNA polymerase II-specific"/>
    <property type="evidence" value="ECO:0007669"/>
    <property type="project" value="TreeGrafter"/>
</dbReference>
<evidence type="ECO:0000313" key="4">
    <source>
        <dbReference type="Proteomes" id="UP000320333"/>
    </source>
</evidence>
<dbReference type="SMART" id="SM00717">
    <property type="entry name" value="SANT"/>
    <property type="match status" value="4"/>
</dbReference>
<dbReference type="InterPro" id="IPR009057">
    <property type="entry name" value="Homeodomain-like_sf"/>
</dbReference>
<evidence type="ECO:0000256" key="1">
    <source>
        <dbReference type="SAM" id="MobiDB-lite"/>
    </source>
</evidence>
<sequence length="898" mass="102163">MQNPLQSATSRRMSLAISRIPSKPPKHHNLFRPFEMPGMHSATTFNPHILFTTVTFTGPQSLARPRDLPRPDERTTIRSRYSAREDAAILNVFNDAALMEKLRAGSGSKDGVCAYVQKYILPNRNRGSINYRVRLLKSRMSPFSSIVATAALSASTKESKPELARTKRIADWTPELSKQLIAAVEMYGPKWAMISNDEPFKGFRSDFLYEAYWVSMANAKLCDDGDLDAGTKLNMRKKPGVKAVWTKELDELLLHHMTKLGVQIRNPWVRLAQKKEFAQFTPKQIFAHWHEVVDPYRAALKDRGGRGVEDDGNAHPRCGHIASVWTPEEDAILLKAYEDYRKHMPTNNIERPTRINLSSISGPSAVRYSLIRAQHPELAKYSSGQISQRINRLYRVQEKTIPWTPEEDKRILQFKAQYPIKTPWRLFYQLKVEGGNFTAGRQQSNLPVLGDVSSDYGMLATIIPASQVSGVMSSGMLANDESETINTANSPIWRSPMSLFMRAKELVRPKRASGKFTEEENAVLVKMFRELNGNLFSLDSRENKDVDGNTIDFYDFLASDKFSFNTWRQIARALNRDARCIRPAAHKIWNATIGANTDAPTAINPLTSKKVKSDYFHHWDVIREFLDTIARNSKPPWDYLSEVVKMPANLLRSHVCRQSVSLPFWNQTSDTLLISSVTKILQNTLLAKDADGNWHLQYASPLAKRKSTICPIPASFLDHVKSLEKGPTRAVILRDGINGVDLARETEAAVQKRVTEAYKKAGLAEGTDFWPNLQQDAKLNSKKKSDLITVGDVSPITGGISKKRTEALMEHHHMLATHVILWDLVALELNGKLKDLWFQGRDYFCQPIGDDYREPQPHSKNGKPSRPKKLLNLQFEPKRVERRWRVLRKQLIWNTNEW</sequence>
<dbReference type="OrthoDB" id="2111933at2759"/>
<feature type="region of interest" description="Disordered" evidence="1">
    <location>
        <begin position="849"/>
        <end position="869"/>
    </location>
</feature>
<evidence type="ECO:0000313" key="3">
    <source>
        <dbReference type="EMBL" id="TPX75669.1"/>
    </source>
</evidence>
<dbReference type="PANTHER" id="PTHR45614">
    <property type="entry name" value="MYB PROTEIN-RELATED"/>
    <property type="match status" value="1"/>
</dbReference>
<dbReference type="PROSITE" id="PS50090">
    <property type="entry name" value="MYB_LIKE"/>
    <property type="match status" value="1"/>
</dbReference>
<dbReference type="InterPro" id="IPR001005">
    <property type="entry name" value="SANT/Myb"/>
</dbReference>
<dbReference type="PANTHER" id="PTHR45614:SF299">
    <property type="entry name" value="MYB-LIKE DNA-BINDING DOMAIN CONTAINING PROTEIN"/>
    <property type="match status" value="1"/>
</dbReference>
<feature type="compositionally biased region" description="Basic residues" evidence="1">
    <location>
        <begin position="860"/>
        <end position="869"/>
    </location>
</feature>
<evidence type="ECO:0000259" key="2">
    <source>
        <dbReference type="PROSITE" id="PS50090"/>
    </source>
</evidence>
<dbReference type="SUPFAM" id="SSF46689">
    <property type="entry name" value="Homeodomain-like"/>
    <property type="match status" value="1"/>
</dbReference>